<keyword evidence="2" id="KW-0677">Repeat</keyword>
<dbReference type="InterPro" id="IPR011990">
    <property type="entry name" value="TPR-like_helical_dom_sf"/>
</dbReference>
<evidence type="ECO:0000256" key="2">
    <source>
        <dbReference type="ARBA" id="ARBA00022737"/>
    </source>
</evidence>
<dbReference type="PANTHER" id="PTHR47870">
    <property type="entry name" value="CYTOCHROME C-TYPE BIOGENESIS PROTEIN CCMH"/>
    <property type="match status" value="1"/>
</dbReference>
<dbReference type="GO" id="GO:0005886">
    <property type="term" value="C:plasma membrane"/>
    <property type="evidence" value="ECO:0007669"/>
    <property type="project" value="TreeGrafter"/>
</dbReference>
<dbReference type="NCBIfam" id="TIGR03142">
    <property type="entry name" value="cytochro_ccmI"/>
    <property type="match status" value="1"/>
</dbReference>
<gene>
    <name evidence="6" type="primary">ccmH_1</name>
    <name evidence="6" type="ORF">NCTC13443_04373</name>
</gene>
<evidence type="ECO:0000313" key="7">
    <source>
        <dbReference type="Proteomes" id="UP000255518"/>
    </source>
</evidence>
<dbReference type="InterPro" id="IPR051263">
    <property type="entry name" value="C-type_cytochrome_biogenesis"/>
</dbReference>
<reference evidence="6 7" key="1">
    <citation type="submission" date="2018-06" db="EMBL/GenBank/DDBJ databases">
        <authorList>
            <consortium name="Pathogen Informatics"/>
            <person name="Doyle S."/>
        </authorList>
    </citation>
    <scope>NUCLEOTIDE SEQUENCE [LARGE SCALE GENOMIC DNA]</scope>
    <source>
        <strain evidence="6 7">NCTC13443</strain>
    </source>
</reference>
<evidence type="ECO:0000259" key="5">
    <source>
        <dbReference type="Pfam" id="PF23914"/>
    </source>
</evidence>
<organism evidence="6 7">
    <name type="scientific">Klebsiella pneumoniae</name>
    <dbReference type="NCBI Taxonomy" id="573"/>
    <lineage>
        <taxon>Bacteria</taxon>
        <taxon>Pseudomonadati</taxon>
        <taxon>Pseudomonadota</taxon>
        <taxon>Gammaproteobacteria</taxon>
        <taxon>Enterobacterales</taxon>
        <taxon>Enterobacteriaceae</taxon>
        <taxon>Klebsiella/Raoultella group</taxon>
        <taxon>Klebsiella</taxon>
        <taxon>Klebsiella pneumoniae complex</taxon>
    </lineage>
</organism>
<comment type="subcellular location">
    <subcellularLocation>
        <location evidence="1">Cell envelope</location>
    </subcellularLocation>
</comment>
<keyword evidence="6" id="KW-0456">Lyase</keyword>
<dbReference type="Gene3D" id="1.25.40.10">
    <property type="entry name" value="Tetratricopeptide repeat domain"/>
    <property type="match status" value="1"/>
</dbReference>
<accession>A0A377V1J6</accession>
<keyword evidence="3" id="KW-0201">Cytochrome c-type biogenesis</keyword>
<proteinExistence type="predicted"/>
<dbReference type="EMBL" id="UGKT01000001">
    <property type="protein sequence ID" value="STT04115.1"/>
    <property type="molecule type" value="Genomic_DNA"/>
</dbReference>
<dbReference type="Proteomes" id="UP000255518">
    <property type="component" value="Unassembled WGS sequence"/>
</dbReference>
<sequence>MSLLVVIVALLLAGALGLLYFPWSGKGAVDRNALNRALYQSRLQELAQERGEDNPALVVELQRTLLTDIPPQAQPGERPLRRWALLPGALLLVVLSLGLYLKTSDIGQVLLWQQAERHYPALLQQVKDPTAAPLRMDELAELRLGLRSHLQDTPNDLAGWQLLGRLGLLLNDGETAIGAFGRAHALAADDPAAAFDYASALVRAGDSGQVRMGELLLRDLHQRQPNSLPVLEMLALSAVRNEDYPEAVAALQALLARLPEGMRGARRLSASWRRRSSRRNNCPAALNVGSAARAVRSALVL</sequence>
<evidence type="ECO:0000256" key="1">
    <source>
        <dbReference type="ARBA" id="ARBA00004196"/>
    </source>
</evidence>
<evidence type="ECO:0000256" key="3">
    <source>
        <dbReference type="ARBA" id="ARBA00022748"/>
    </source>
</evidence>
<keyword evidence="4" id="KW-0802">TPR repeat</keyword>
<dbReference type="GO" id="GO:0030313">
    <property type="term" value="C:cell envelope"/>
    <property type="evidence" value="ECO:0007669"/>
    <property type="project" value="UniProtKB-SubCell"/>
</dbReference>
<dbReference type="PANTHER" id="PTHR47870:SF1">
    <property type="entry name" value="CYTOCHROME C-TYPE BIOGENESIS PROTEIN CCMH"/>
    <property type="match status" value="1"/>
</dbReference>
<dbReference type="AlphaFoldDB" id="A0A377V1J6"/>
<name>A0A377V1J6_KLEPN</name>
<dbReference type="GO" id="GO:0017004">
    <property type="term" value="P:cytochrome complex assembly"/>
    <property type="evidence" value="ECO:0007669"/>
    <property type="project" value="UniProtKB-KW"/>
</dbReference>
<evidence type="ECO:0000313" key="6">
    <source>
        <dbReference type="EMBL" id="STT04115.1"/>
    </source>
</evidence>
<dbReference type="Pfam" id="PF23914">
    <property type="entry name" value="TPR_CcmH_CycH"/>
    <property type="match status" value="1"/>
</dbReference>
<dbReference type="InterPro" id="IPR017560">
    <property type="entry name" value="Cyt_c_biogenesis_CcmI"/>
</dbReference>
<dbReference type="SUPFAM" id="SSF48452">
    <property type="entry name" value="TPR-like"/>
    <property type="match status" value="1"/>
</dbReference>
<protein>
    <submittedName>
        <fullName evidence="6">Cytochrome c heme lyase subunit CcmH</fullName>
    </submittedName>
</protein>
<feature type="domain" description="Cytochrome c-type biogenesis protein H TPR" evidence="5">
    <location>
        <begin position="108"/>
        <end position="260"/>
    </location>
</feature>
<dbReference type="GO" id="GO:0016829">
    <property type="term" value="F:lyase activity"/>
    <property type="evidence" value="ECO:0007669"/>
    <property type="project" value="UniProtKB-KW"/>
</dbReference>
<evidence type="ECO:0000256" key="4">
    <source>
        <dbReference type="ARBA" id="ARBA00022803"/>
    </source>
</evidence>
<dbReference type="InterPro" id="IPR056413">
    <property type="entry name" value="TPR_CcmH_CycH"/>
</dbReference>